<evidence type="ECO:0000256" key="7">
    <source>
        <dbReference type="ARBA" id="ARBA00023125"/>
    </source>
</evidence>
<evidence type="ECO:0000256" key="6">
    <source>
        <dbReference type="ARBA" id="ARBA00023015"/>
    </source>
</evidence>
<evidence type="ECO:0000256" key="8">
    <source>
        <dbReference type="ARBA" id="ARBA00023163"/>
    </source>
</evidence>
<evidence type="ECO:0000313" key="13">
    <source>
        <dbReference type="EMBL" id="GAA0140335.1"/>
    </source>
</evidence>
<dbReference type="GO" id="GO:0003677">
    <property type="term" value="F:DNA binding"/>
    <property type="evidence" value="ECO:0007669"/>
    <property type="project" value="UniProtKB-KW"/>
</dbReference>
<comment type="caution">
    <text evidence="13">The sequence shown here is derived from an EMBL/GenBank/DDBJ whole genome shotgun (WGS) entry which is preliminary data.</text>
</comment>
<dbReference type="GO" id="GO:0009791">
    <property type="term" value="P:post-embryonic development"/>
    <property type="evidence" value="ECO:0007669"/>
    <property type="project" value="UniProtKB-ARBA"/>
</dbReference>
<evidence type="ECO:0000256" key="5">
    <source>
        <dbReference type="ARBA" id="ARBA00022833"/>
    </source>
</evidence>
<keyword evidence="3" id="KW-0479">Metal-binding</keyword>
<dbReference type="PANTHER" id="PTHR46481:SF10">
    <property type="entry name" value="ZINC FINGER BED DOMAIN-CONTAINING PROTEIN 39"/>
    <property type="match status" value="1"/>
</dbReference>
<dbReference type="SMART" id="SM00614">
    <property type="entry name" value="ZnF_BED"/>
    <property type="match status" value="1"/>
</dbReference>
<feature type="region of interest" description="Disordered" evidence="11">
    <location>
        <begin position="211"/>
        <end position="246"/>
    </location>
</feature>
<organism evidence="13 14">
    <name type="scientific">Lithospermum erythrorhizon</name>
    <name type="common">Purple gromwell</name>
    <name type="synonym">Lithospermum officinale var. erythrorhizon</name>
    <dbReference type="NCBI Taxonomy" id="34254"/>
    <lineage>
        <taxon>Eukaryota</taxon>
        <taxon>Viridiplantae</taxon>
        <taxon>Streptophyta</taxon>
        <taxon>Embryophyta</taxon>
        <taxon>Tracheophyta</taxon>
        <taxon>Spermatophyta</taxon>
        <taxon>Magnoliopsida</taxon>
        <taxon>eudicotyledons</taxon>
        <taxon>Gunneridae</taxon>
        <taxon>Pentapetalae</taxon>
        <taxon>asterids</taxon>
        <taxon>lamiids</taxon>
        <taxon>Boraginales</taxon>
        <taxon>Boraginaceae</taxon>
        <taxon>Boraginoideae</taxon>
        <taxon>Lithospermeae</taxon>
        <taxon>Lithospermum</taxon>
    </lineage>
</organism>
<dbReference type="InterPro" id="IPR008906">
    <property type="entry name" value="HATC_C_dom"/>
</dbReference>
<keyword evidence="6" id="KW-0805">Transcription regulation</keyword>
<keyword evidence="7" id="KW-0238">DNA-binding</keyword>
<dbReference type="InterPro" id="IPR052035">
    <property type="entry name" value="ZnF_BED_domain_contain"/>
</dbReference>
<dbReference type="SUPFAM" id="SSF53098">
    <property type="entry name" value="Ribonuclease H-like"/>
    <property type="match status" value="1"/>
</dbReference>
<sequence>MEVDTPTPTQNIELVQVEQQNNEVVPMEQQNDEQVPVAHQNDELVPVEENNNELAPVPQQDNELAPVPQQDNELAPVEQQNDEVVPMEQQNDELVAMVQQNNELEEEENNDLAPVQQQNDELAPIEQQNNGRVPMEQQNDDEPVATAQQNDELVPVAQQNNELVPVEEKNSELAPVPHQNSELIPIEQQNNEVVLMEQQNDDELVVLVQQNNEQVSVEEKNNEPAPVPEKNNEPEPVEQQNNEVVPMEQQNDDELVEVVQQNNELVPVEKENSELVPVSQQNVEVVQVEQQNNEVVPMEQPNDDELVEVVQQNNELVPVEEKNSELVPVSQQNNEVVQVEQQNNELVPVEQPNDELVPVEQQNNEVVPVEEENAEVVPLPQQINEVVQVEQQNNEQVPMEQQNDELVLVAQQNNEVVPVEEKNDKLVSLPQHINELVPDEQQNNEIARVAYQKCELLPVAQQNSELVPVEQSQPNYEAQPNRRRKKSSIVWEHFTIEYVGAGCRRAYCKQCKQSFAYSTGSKVAGTSHLKRHIARGACPLVLRNQQNGPSTPLSAPSKMGAYGDTPKRRFRTPHSPYFSFDPDHCRHEIARMILMHDYPLHMVEHSGFVSFARSLQPRFDMVSFNTVQGDCVSTYLKEKQKLQEIIETMPGRICLTLDMWSSSRTVGYVVLTGHFIDSDWKLQSKILSVIMEPYPESDTAFSHAVAACLSDWNLEGKVFSITINQPLNDPSIDNLRALLSVKNPLVLSGQLLIGNCLACTLSNIAQDAFTSVSGTIKKIRDSVKYVKTSEFLEDKFLQLKQQLQIPSSKVLALDDQTRWNTTYDMLSAAAELKEVFSCLDTSDYKDFPSMEDWKQVETLCAYLSPLFDTANILTSPSFPTTNTFFHEAWKIQLELARAAANGDSFVSNLTKPMQEKFDNYWKSCCFILAFAVVMDPRFKMKLVQFSFQKIYGEEKAAEYVKVVDEGIHELFLEYASLPSDLMEIDGVNTGAVKPEDHRGGDTAVANGPGLIDFDMYIKQTNSQHPKSELDQYLEESLLPRFHEFDVVGWWRLNKEKYPILSKMARDVLYVPVCSVSHESVFDTVKKEMDPYRCSLRPETIEALICAKDWIQSLTEDDSNAIVKLEVPI</sequence>
<dbReference type="InterPro" id="IPR025525">
    <property type="entry name" value="hAT-like_transposase_RNase-H"/>
</dbReference>
<gene>
    <name evidence="13" type="ORF">LIER_01702</name>
</gene>
<keyword evidence="4 10" id="KW-0863">Zinc-finger</keyword>
<evidence type="ECO:0000256" key="1">
    <source>
        <dbReference type="ARBA" id="ARBA00004123"/>
    </source>
</evidence>
<dbReference type="InterPro" id="IPR036236">
    <property type="entry name" value="Znf_C2H2_sf"/>
</dbReference>
<dbReference type="InterPro" id="IPR003656">
    <property type="entry name" value="Znf_BED"/>
</dbReference>
<evidence type="ECO:0000256" key="2">
    <source>
        <dbReference type="ARBA" id="ARBA00011738"/>
    </source>
</evidence>
<keyword evidence="14" id="KW-1185">Reference proteome</keyword>
<dbReference type="SUPFAM" id="SSF57667">
    <property type="entry name" value="beta-beta-alpha zinc fingers"/>
    <property type="match status" value="1"/>
</dbReference>
<keyword evidence="9" id="KW-0539">Nucleus</keyword>
<keyword evidence="5" id="KW-0862">Zinc</keyword>
<evidence type="ECO:0000256" key="10">
    <source>
        <dbReference type="PROSITE-ProRule" id="PRU00027"/>
    </source>
</evidence>
<dbReference type="PROSITE" id="PS50808">
    <property type="entry name" value="ZF_BED"/>
    <property type="match status" value="1"/>
</dbReference>
<dbReference type="GO" id="GO:0046983">
    <property type="term" value="F:protein dimerization activity"/>
    <property type="evidence" value="ECO:0007669"/>
    <property type="project" value="InterPro"/>
</dbReference>
<name>A0AAV3NLZ1_LITER</name>
<evidence type="ECO:0000259" key="12">
    <source>
        <dbReference type="PROSITE" id="PS50808"/>
    </source>
</evidence>
<keyword evidence="8" id="KW-0804">Transcription</keyword>
<feature type="domain" description="BED-type" evidence="12">
    <location>
        <begin position="485"/>
        <end position="545"/>
    </location>
</feature>
<dbReference type="PANTHER" id="PTHR46481">
    <property type="entry name" value="ZINC FINGER BED DOMAIN-CONTAINING PROTEIN 4"/>
    <property type="match status" value="1"/>
</dbReference>
<dbReference type="Pfam" id="PF14372">
    <property type="entry name" value="hAT-like_RNase-H"/>
    <property type="match status" value="1"/>
</dbReference>
<evidence type="ECO:0000256" key="3">
    <source>
        <dbReference type="ARBA" id="ARBA00022723"/>
    </source>
</evidence>
<proteinExistence type="predicted"/>
<protein>
    <recommendedName>
        <fullName evidence="12">BED-type domain-containing protein</fullName>
    </recommendedName>
</protein>
<comment type="subcellular location">
    <subcellularLocation>
        <location evidence="1">Nucleus</location>
    </subcellularLocation>
</comment>
<evidence type="ECO:0000256" key="9">
    <source>
        <dbReference type="ARBA" id="ARBA00023242"/>
    </source>
</evidence>
<dbReference type="Pfam" id="PF05699">
    <property type="entry name" value="Dimer_Tnp_hAT"/>
    <property type="match status" value="1"/>
</dbReference>
<accession>A0AAV3NLZ1</accession>
<comment type="subunit">
    <text evidence="2">Homodimer.</text>
</comment>
<dbReference type="GO" id="GO:0008270">
    <property type="term" value="F:zinc ion binding"/>
    <property type="evidence" value="ECO:0007669"/>
    <property type="project" value="UniProtKB-KW"/>
</dbReference>
<evidence type="ECO:0000313" key="14">
    <source>
        <dbReference type="Proteomes" id="UP001454036"/>
    </source>
</evidence>
<dbReference type="Proteomes" id="UP001454036">
    <property type="component" value="Unassembled WGS sequence"/>
</dbReference>
<evidence type="ECO:0000256" key="4">
    <source>
        <dbReference type="ARBA" id="ARBA00022771"/>
    </source>
</evidence>
<feature type="compositionally biased region" description="Low complexity" evidence="11">
    <location>
        <begin position="237"/>
        <end position="246"/>
    </location>
</feature>
<feature type="region of interest" description="Disordered" evidence="11">
    <location>
        <begin position="124"/>
        <end position="145"/>
    </location>
</feature>
<dbReference type="EMBL" id="BAABME010000171">
    <property type="protein sequence ID" value="GAA0140335.1"/>
    <property type="molecule type" value="Genomic_DNA"/>
</dbReference>
<dbReference type="AlphaFoldDB" id="A0AAV3NLZ1"/>
<evidence type="ECO:0000256" key="11">
    <source>
        <dbReference type="SAM" id="MobiDB-lite"/>
    </source>
</evidence>
<dbReference type="InterPro" id="IPR012337">
    <property type="entry name" value="RNaseH-like_sf"/>
</dbReference>
<dbReference type="GO" id="GO:0005634">
    <property type="term" value="C:nucleus"/>
    <property type="evidence" value="ECO:0007669"/>
    <property type="project" value="UniProtKB-SubCell"/>
</dbReference>
<reference evidence="13 14" key="1">
    <citation type="submission" date="2024-01" db="EMBL/GenBank/DDBJ databases">
        <title>The complete chloroplast genome sequence of Lithospermum erythrorhizon: insights into the phylogenetic relationship among Boraginaceae species and the maternal lineages of purple gromwells.</title>
        <authorList>
            <person name="Okada T."/>
            <person name="Watanabe K."/>
        </authorList>
    </citation>
    <scope>NUCLEOTIDE SEQUENCE [LARGE SCALE GENOMIC DNA]</scope>
</reference>